<feature type="domain" description="Aldehyde dehydrogenase" evidence="7">
    <location>
        <begin position="39"/>
        <end position="122"/>
    </location>
</feature>
<dbReference type="PANTHER" id="PTHR43860:SF2">
    <property type="entry name" value="BETAINE ALDEHYDE DEHYDROGENASE-RELATED"/>
    <property type="match status" value="1"/>
</dbReference>
<accession>A0A445DVE3</accession>
<dbReference type="SUPFAM" id="SSF53720">
    <property type="entry name" value="ALDH-like"/>
    <property type="match status" value="1"/>
</dbReference>
<keyword evidence="3" id="KW-0915">Sodium</keyword>
<proteinExistence type="inferred from homology"/>
<dbReference type="EMBL" id="SDMP01000003">
    <property type="protein sequence ID" value="RYR67140.1"/>
    <property type="molecule type" value="Genomic_DNA"/>
</dbReference>
<comment type="catalytic activity">
    <reaction evidence="5">
        <text>3-aminopropanal + NAD(+) + H2O = beta-alanine + NADH + 2 H(+)</text>
        <dbReference type="Rhea" id="RHEA:30695"/>
        <dbReference type="ChEBI" id="CHEBI:15377"/>
        <dbReference type="ChEBI" id="CHEBI:15378"/>
        <dbReference type="ChEBI" id="CHEBI:57540"/>
        <dbReference type="ChEBI" id="CHEBI:57945"/>
        <dbReference type="ChEBI" id="CHEBI:57966"/>
        <dbReference type="ChEBI" id="CHEBI:58374"/>
    </reaction>
    <physiologicalReaction direction="left-to-right" evidence="5">
        <dbReference type="Rhea" id="RHEA:30696"/>
    </physiologicalReaction>
</comment>
<evidence type="ECO:0000256" key="2">
    <source>
        <dbReference type="ARBA" id="ARBA00023027"/>
    </source>
</evidence>
<gene>
    <name evidence="8" type="ORF">Ahy_A03g013395</name>
</gene>
<protein>
    <recommendedName>
        <fullName evidence="4">aminobutyraldehyde dehydrogenase</fullName>
        <ecNumber evidence="4">1.2.1.19</ecNumber>
    </recommendedName>
</protein>
<evidence type="ECO:0000256" key="6">
    <source>
        <dbReference type="ARBA" id="ARBA00049215"/>
    </source>
</evidence>
<evidence type="ECO:0000313" key="9">
    <source>
        <dbReference type="Proteomes" id="UP000289738"/>
    </source>
</evidence>
<dbReference type="InterPro" id="IPR016161">
    <property type="entry name" value="Ald_DH/histidinol_DH"/>
</dbReference>
<sequence length="124" mass="13671">MEVAFPSSAPPFSALLPRHLAQSSTTFKVLTACIWLNARFDCAVAAARRALNRNKGNDWPSAFGAHRARYLRAIVAKVVERKDHLAKLESLDCGKPLDEAALNMDDVAGCFEFYADLAEKFDAK</sequence>
<dbReference type="InterPro" id="IPR015590">
    <property type="entry name" value="Aldehyde_DH_dom"/>
</dbReference>
<organism evidence="8 9">
    <name type="scientific">Arachis hypogaea</name>
    <name type="common">Peanut</name>
    <dbReference type="NCBI Taxonomy" id="3818"/>
    <lineage>
        <taxon>Eukaryota</taxon>
        <taxon>Viridiplantae</taxon>
        <taxon>Streptophyta</taxon>
        <taxon>Embryophyta</taxon>
        <taxon>Tracheophyta</taxon>
        <taxon>Spermatophyta</taxon>
        <taxon>Magnoliopsida</taxon>
        <taxon>eudicotyledons</taxon>
        <taxon>Gunneridae</taxon>
        <taxon>Pentapetalae</taxon>
        <taxon>rosids</taxon>
        <taxon>fabids</taxon>
        <taxon>Fabales</taxon>
        <taxon>Fabaceae</taxon>
        <taxon>Papilionoideae</taxon>
        <taxon>50 kb inversion clade</taxon>
        <taxon>dalbergioids sensu lato</taxon>
        <taxon>Dalbergieae</taxon>
        <taxon>Pterocarpus clade</taxon>
        <taxon>Arachis</taxon>
    </lineage>
</organism>
<dbReference type="AlphaFoldDB" id="A0A445DVE3"/>
<dbReference type="Gene3D" id="3.40.605.10">
    <property type="entry name" value="Aldehyde Dehydrogenase, Chain A, domain 1"/>
    <property type="match status" value="1"/>
</dbReference>
<dbReference type="Proteomes" id="UP000289738">
    <property type="component" value="Chromosome A03"/>
</dbReference>
<comment type="catalytic activity">
    <reaction evidence="6">
        <text>4-aminobutanal + NAD(+) + H2O = 4-aminobutanoate + NADH + 2 H(+)</text>
        <dbReference type="Rhea" id="RHEA:19105"/>
        <dbReference type="ChEBI" id="CHEBI:15377"/>
        <dbReference type="ChEBI" id="CHEBI:15378"/>
        <dbReference type="ChEBI" id="CHEBI:57540"/>
        <dbReference type="ChEBI" id="CHEBI:57945"/>
        <dbReference type="ChEBI" id="CHEBI:58264"/>
        <dbReference type="ChEBI" id="CHEBI:59888"/>
        <dbReference type="EC" id="1.2.1.19"/>
    </reaction>
    <physiologicalReaction direction="left-to-right" evidence="6">
        <dbReference type="Rhea" id="RHEA:19106"/>
    </physiologicalReaction>
</comment>
<name>A0A445DVE3_ARAHY</name>
<comment type="caution">
    <text evidence="8">The sequence shown here is derived from an EMBL/GenBank/DDBJ whole genome shotgun (WGS) entry which is preliminary data.</text>
</comment>
<reference evidence="8 9" key="1">
    <citation type="submission" date="2019-01" db="EMBL/GenBank/DDBJ databases">
        <title>Sequencing of cultivated peanut Arachis hypogaea provides insights into genome evolution and oil improvement.</title>
        <authorList>
            <person name="Chen X."/>
        </authorList>
    </citation>
    <scope>NUCLEOTIDE SEQUENCE [LARGE SCALE GENOMIC DNA]</scope>
    <source>
        <strain evidence="9">cv. Fuhuasheng</strain>
        <tissue evidence="8">Leaves</tissue>
    </source>
</reference>
<dbReference type="PANTHER" id="PTHR43860">
    <property type="entry name" value="BETAINE ALDEHYDE DEHYDROGENASE"/>
    <property type="match status" value="1"/>
</dbReference>
<keyword evidence="2" id="KW-0520">NAD</keyword>
<dbReference type="InterPro" id="IPR016162">
    <property type="entry name" value="Ald_DH_N"/>
</dbReference>
<evidence type="ECO:0000256" key="3">
    <source>
        <dbReference type="ARBA" id="ARBA00023053"/>
    </source>
</evidence>
<keyword evidence="9" id="KW-1185">Reference proteome</keyword>
<evidence type="ECO:0000256" key="1">
    <source>
        <dbReference type="ARBA" id="ARBA00009986"/>
    </source>
</evidence>
<evidence type="ECO:0000313" key="8">
    <source>
        <dbReference type="EMBL" id="RYR67140.1"/>
    </source>
</evidence>
<dbReference type="GO" id="GO:0110095">
    <property type="term" value="P:cellular detoxification of aldehyde"/>
    <property type="evidence" value="ECO:0007669"/>
    <property type="project" value="UniProtKB-ARBA"/>
</dbReference>
<evidence type="ECO:0000259" key="7">
    <source>
        <dbReference type="Pfam" id="PF00171"/>
    </source>
</evidence>
<dbReference type="Pfam" id="PF00171">
    <property type="entry name" value="Aldedh"/>
    <property type="match status" value="1"/>
</dbReference>
<comment type="similarity">
    <text evidence="1">Belongs to the aldehyde dehydrogenase family.</text>
</comment>
<dbReference type="GO" id="GO:0019145">
    <property type="term" value="F:aminobutyraldehyde dehydrogenase (NAD+) activity"/>
    <property type="evidence" value="ECO:0007669"/>
    <property type="project" value="UniProtKB-EC"/>
</dbReference>
<evidence type="ECO:0000256" key="4">
    <source>
        <dbReference type="ARBA" id="ARBA00039138"/>
    </source>
</evidence>
<dbReference type="EC" id="1.2.1.19" evidence="4"/>
<evidence type="ECO:0000256" key="5">
    <source>
        <dbReference type="ARBA" id="ARBA00047421"/>
    </source>
</evidence>